<name>A0A329DPV1_VIBDI</name>
<evidence type="ECO:0000313" key="1">
    <source>
        <dbReference type="EMBL" id="RAS50403.1"/>
    </source>
</evidence>
<sequence>MYGLQEGAILHRIFHGGSDALTTLVSNDERLAVRKFASSRGREKLKAQKQWLIDNRSRLPLTEVSGEYNGQNIYTYDMPYSTASIDFYEYIHSSNIDDSWNYLEQVLNRISDFHSATLTEDANQDTIEKYIHEKLVKNFLDIKSLAPLYFDSEFTIINGIQINVRQIEDWLLSDKFSNHFKHKHTATIHGDLTIENIIINKEAELGWFIIDPNVGNLFESPLIDFAKLMQSLHLGYESLNRSIQCQIDNGTISVSFYRSSQYSKLADKYQNWLRNNYSDQYLEEVYLHEIIHYLRLVPYKFRKDSNIGMAFTACMLLLVDNFMKEYK</sequence>
<protein>
    <recommendedName>
        <fullName evidence="3">Phosphotransferase family enzyme</fullName>
    </recommendedName>
</protein>
<organism evidence="1 2">
    <name type="scientific">Vibrio diazotrophicus</name>
    <dbReference type="NCBI Taxonomy" id="685"/>
    <lineage>
        <taxon>Bacteria</taxon>
        <taxon>Pseudomonadati</taxon>
        <taxon>Pseudomonadota</taxon>
        <taxon>Gammaproteobacteria</taxon>
        <taxon>Vibrionales</taxon>
        <taxon>Vibrionaceae</taxon>
        <taxon>Vibrio</taxon>
    </lineage>
</organism>
<dbReference type="Proteomes" id="UP000248729">
    <property type="component" value="Unassembled WGS sequence"/>
</dbReference>
<dbReference type="RefSeq" id="WP_112404923.1">
    <property type="nucleotide sequence ID" value="NZ_QLTR01000086.1"/>
</dbReference>
<evidence type="ECO:0000313" key="2">
    <source>
        <dbReference type="Proteomes" id="UP000248729"/>
    </source>
</evidence>
<accession>A0A329DPV1</accession>
<gene>
    <name evidence="1" type="ORF">DET48_1862</name>
</gene>
<dbReference type="InterPro" id="IPR011009">
    <property type="entry name" value="Kinase-like_dom_sf"/>
</dbReference>
<dbReference type="SUPFAM" id="SSF56112">
    <property type="entry name" value="Protein kinase-like (PK-like)"/>
    <property type="match status" value="1"/>
</dbReference>
<dbReference type="EMBL" id="QLTR01000086">
    <property type="protein sequence ID" value="RAS50403.1"/>
    <property type="molecule type" value="Genomic_DNA"/>
</dbReference>
<dbReference type="AlphaFoldDB" id="A0A329DPV1"/>
<evidence type="ECO:0008006" key="3">
    <source>
        <dbReference type="Google" id="ProtNLM"/>
    </source>
</evidence>
<comment type="caution">
    <text evidence="1">The sequence shown here is derived from an EMBL/GenBank/DDBJ whole genome shotgun (WGS) entry which is preliminary data.</text>
</comment>
<proteinExistence type="predicted"/>
<reference evidence="1 2" key="1">
    <citation type="submission" date="2018-06" db="EMBL/GenBank/DDBJ databases">
        <title>Freshwater and sediment microbial communities from various areas in North America, analyzing microbe dynamics in response to fracking.</title>
        <authorList>
            <person name="Lamendella R."/>
        </authorList>
    </citation>
    <scope>NUCLEOTIDE SEQUENCE [LARGE SCALE GENOMIC DNA]</scope>
    <source>
        <strain evidence="1 2">99A</strain>
    </source>
</reference>